<sequence>MTLNYSPHTLFPAAPSPAGMPPDGGGFLTTSSFWEKGLDWELFGAPKDCICSWRGERGGGGAARAVGDGAGCSYEPPPPPPPPSTPVYDDIVDLLPADPFGMGLAADTPTWTAAIAGWIEDLAATMADRFGYYEYGDHYPNVGDRFDYYMCNRVANAAAVAAAAWFSPHGVPDRVTGTPLDSSETGLSVQPPVNLSHGEEFVPGVLFVEEVEEELLRFGGQGEEDPSVGLQATESCPCTGDGNNSSSVPHDALLFALAYLDIPDLLSAEGVCKTLCSAVREDPLLWRHIHIGPPLSKRVTDDVLLRLTERAKGSLECLSLMECSQVTDSGLRHVLENNRRLGKLSVPSCTRLSIGGLVDSLKAFKPLGVPGIQHLRVGGLYGIKEEHFEELRALLGLDQMQKLVAHKPRYYHLRRASSCDDDAVIDVETCPRCQNVRVVYDCPVDSCQAEGLELCRACSICIARCNQCGRCIHDHEYEETFSLEWICLSCMNDSFKCQWVHGGKNSDVKIAPGGASLCITYVG</sequence>
<dbReference type="OrthoDB" id="10044893at2759"/>
<dbReference type="GO" id="GO:0005737">
    <property type="term" value="C:cytoplasm"/>
    <property type="evidence" value="ECO:0007669"/>
    <property type="project" value="TreeGrafter"/>
</dbReference>
<organism evidence="2 3">
    <name type="scientific">Colocasia esculenta</name>
    <name type="common">Wild taro</name>
    <name type="synonym">Arum esculentum</name>
    <dbReference type="NCBI Taxonomy" id="4460"/>
    <lineage>
        <taxon>Eukaryota</taxon>
        <taxon>Viridiplantae</taxon>
        <taxon>Streptophyta</taxon>
        <taxon>Embryophyta</taxon>
        <taxon>Tracheophyta</taxon>
        <taxon>Spermatophyta</taxon>
        <taxon>Magnoliopsida</taxon>
        <taxon>Liliopsida</taxon>
        <taxon>Araceae</taxon>
        <taxon>Aroideae</taxon>
        <taxon>Colocasieae</taxon>
        <taxon>Colocasia</taxon>
    </lineage>
</organism>
<dbReference type="InterPro" id="IPR032675">
    <property type="entry name" value="LRR_dom_sf"/>
</dbReference>
<feature type="domain" description="F-box" evidence="1">
    <location>
        <begin position="242"/>
        <end position="289"/>
    </location>
</feature>
<gene>
    <name evidence="2" type="ORF">Taro_040172</name>
</gene>
<proteinExistence type="predicted"/>
<dbReference type="InterPro" id="IPR036047">
    <property type="entry name" value="F-box-like_dom_sf"/>
</dbReference>
<reference evidence="2" key="1">
    <citation type="submission" date="2017-07" db="EMBL/GenBank/DDBJ databases">
        <title>Taro Niue Genome Assembly and Annotation.</title>
        <authorList>
            <person name="Atibalentja N."/>
            <person name="Keating K."/>
            <person name="Fields C.J."/>
        </authorList>
    </citation>
    <scope>NUCLEOTIDE SEQUENCE</scope>
    <source>
        <strain evidence="2">Niue_2</strain>
        <tissue evidence="2">Leaf</tissue>
    </source>
</reference>
<dbReference type="SUPFAM" id="SSF81383">
    <property type="entry name" value="F-box domain"/>
    <property type="match status" value="1"/>
</dbReference>
<evidence type="ECO:0000313" key="3">
    <source>
        <dbReference type="Proteomes" id="UP000652761"/>
    </source>
</evidence>
<dbReference type="PANTHER" id="PTHR13382">
    <property type="entry name" value="MITOCHONDRIAL ATP SYNTHASE COUPLING FACTOR B"/>
    <property type="match status" value="1"/>
</dbReference>
<evidence type="ECO:0000313" key="2">
    <source>
        <dbReference type="EMBL" id="MQM07334.1"/>
    </source>
</evidence>
<keyword evidence="3" id="KW-1185">Reference proteome</keyword>
<dbReference type="PROSITE" id="PS50181">
    <property type="entry name" value="FBOX"/>
    <property type="match status" value="1"/>
</dbReference>
<dbReference type="InterPro" id="IPR001810">
    <property type="entry name" value="F-box_dom"/>
</dbReference>
<dbReference type="PANTHER" id="PTHR13382:SF22">
    <property type="entry name" value="F-BOX PROTEIN SKIP14"/>
    <property type="match status" value="1"/>
</dbReference>
<protein>
    <recommendedName>
        <fullName evidence="1">F-box domain-containing protein</fullName>
    </recommendedName>
</protein>
<comment type="caution">
    <text evidence="2">The sequence shown here is derived from an EMBL/GenBank/DDBJ whole genome shotgun (WGS) entry which is preliminary data.</text>
</comment>
<dbReference type="Gene3D" id="3.80.10.10">
    <property type="entry name" value="Ribonuclease Inhibitor"/>
    <property type="match status" value="1"/>
</dbReference>
<dbReference type="InterPro" id="IPR050648">
    <property type="entry name" value="F-box_LRR-repeat"/>
</dbReference>
<dbReference type="EMBL" id="NMUH01003850">
    <property type="protein sequence ID" value="MQM07334.1"/>
    <property type="molecule type" value="Genomic_DNA"/>
</dbReference>
<dbReference type="Gene3D" id="1.20.1280.50">
    <property type="match status" value="1"/>
</dbReference>
<evidence type="ECO:0000259" key="1">
    <source>
        <dbReference type="PROSITE" id="PS50181"/>
    </source>
</evidence>
<accession>A0A843WTP7</accession>
<dbReference type="Pfam" id="PF12937">
    <property type="entry name" value="F-box-like"/>
    <property type="match status" value="1"/>
</dbReference>
<dbReference type="Proteomes" id="UP000652761">
    <property type="component" value="Unassembled WGS sequence"/>
</dbReference>
<name>A0A843WTP7_COLES</name>
<dbReference type="AlphaFoldDB" id="A0A843WTP7"/>